<dbReference type="AlphaFoldDB" id="A0A7X3SM68"/>
<evidence type="ECO:0000313" key="2">
    <source>
        <dbReference type="Proteomes" id="UP000460412"/>
    </source>
</evidence>
<organism evidence="1 2">
    <name type="scientific">Sporofaciens musculi</name>
    <dbReference type="NCBI Taxonomy" id="2681861"/>
    <lineage>
        <taxon>Bacteria</taxon>
        <taxon>Bacillati</taxon>
        <taxon>Bacillota</taxon>
        <taxon>Clostridia</taxon>
        <taxon>Lachnospirales</taxon>
        <taxon>Lachnospiraceae</taxon>
        <taxon>Sporofaciens</taxon>
    </lineage>
</organism>
<keyword evidence="1" id="KW-0614">Plasmid</keyword>
<dbReference type="RefSeq" id="WP_159757667.1">
    <property type="nucleotide sequence ID" value="NZ_WUQX01000003.1"/>
</dbReference>
<protein>
    <submittedName>
        <fullName evidence="1">Uncharacterized protein</fullName>
    </submittedName>
</protein>
<evidence type="ECO:0000313" key="1">
    <source>
        <dbReference type="EMBL" id="MXP79076.1"/>
    </source>
</evidence>
<reference evidence="1 2" key="1">
    <citation type="submission" date="2019-12" db="EMBL/GenBank/DDBJ databases">
        <title>Sporaefaciens musculi gen. nov., sp. nov., a novel bacterium isolated from the caecum of an obese mouse.</title>
        <authorList>
            <person name="Rasmussen T.S."/>
            <person name="Streidl T."/>
            <person name="Hitch T.C.A."/>
            <person name="Wortmann E."/>
            <person name="Deptula P."/>
            <person name="Hansen M."/>
            <person name="Nielsen D.S."/>
            <person name="Clavel T."/>
            <person name="Vogensen F.K."/>
        </authorList>
    </citation>
    <scope>NUCLEOTIDE SEQUENCE [LARGE SCALE GENOMIC DNA]</scope>
    <source>
        <strain evidence="1 2">WCA-9-b2</strain>
        <plasmid evidence="1">unnamed</plasmid>
    </source>
</reference>
<accession>A0A7X3SM68</accession>
<name>A0A7X3SM68_9FIRM</name>
<gene>
    <name evidence="1" type="ORF">GN277_28355</name>
</gene>
<geneLocation type="plasmid" evidence="1">
    <name>unnamed</name>
</geneLocation>
<sequence length="195" mass="23499">MMLKEFETRTGYFPAMKEYEAIEKAYIEFGGDKDTFCNAYKENEDGIAEKIQYEVNMQYIHTQQLMDSYKAQIIELKKALEREEEWKLCENPNNVRQNDYARLAEGAETGNHSYYMTDTEAIARICDVFDFDPSKIIIIHEVDELEVNRHKFLRKTGRKIERHPVYCAPDYYYIRFNTSYWYYEVWNGQLRPFYD</sequence>
<keyword evidence="2" id="KW-1185">Reference proteome</keyword>
<dbReference type="Proteomes" id="UP000460412">
    <property type="component" value="Unassembled WGS sequence"/>
</dbReference>
<proteinExistence type="predicted"/>
<comment type="caution">
    <text evidence="1">The sequence shown here is derived from an EMBL/GenBank/DDBJ whole genome shotgun (WGS) entry which is preliminary data.</text>
</comment>
<dbReference type="EMBL" id="WUQX01000003">
    <property type="protein sequence ID" value="MXP79076.1"/>
    <property type="molecule type" value="Genomic_DNA"/>
</dbReference>